<protein>
    <submittedName>
        <fullName evidence="1">Uncharacterized protein</fullName>
    </submittedName>
</protein>
<evidence type="ECO:0000313" key="1">
    <source>
        <dbReference type="EMBL" id="JAH51568.1"/>
    </source>
</evidence>
<name>A0A0E9TFR1_ANGAN</name>
<dbReference type="EMBL" id="GBXM01057009">
    <property type="protein sequence ID" value="JAH51568.1"/>
    <property type="molecule type" value="Transcribed_RNA"/>
</dbReference>
<proteinExistence type="predicted"/>
<sequence length="19" mass="1981">MCCSPLILLLITGALADPH</sequence>
<reference evidence="1" key="2">
    <citation type="journal article" date="2015" name="Fish Shellfish Immunol.">
        <title>Early steps in the European eel (Anguilla anguilla)-Vibrio vulnificus interaction in the gills: Role of the RtxA13 toxin.</title>
        <authorList>
            <person name="Callol A."/>
            <person name="Pajuelo D."/>
            <person name="Ebbesson L."/>
            <person name="Teles M."/>
            <person name="MacKenzie S."/>
            <person name="Amaro C."/>
        </authorList>
    </citation>
    <scope>NUCLEOTIDE SEQUENCE</scope>
</reference>
<organism evidence="1">
    <name type="scientific">Anguilla anguilla</name>
    <name type="common">European freshwater eel</name>
    <name type="synonym">Muraena anguilla</name>
    <dbReference type="NCBI Taxonomy" id="7936"/>
    <lineage>
        <taxon>Eukaryota</taxon>
        <taxon>Metazoa</taxon>
        <taxon>Chordata</taxon>
        <taxon>Craniata</taxon>
        <taxon>Vertebrata</taxon>
        <taxon>Euteleostomi</taxon>
        <taxon>Actinopterygii</taxon>
        <taxon>Neopterygii</taxon>
        <taxon>Teleostei</taxon>
        <taxon>Anguilliformes</taxon>
        <taxon>Anguillidae</taxon>
        <taxon>Anguilla</taxon>
    </lineage>
</organism>
<dbReference type="AlphaFoldDB" id="A0A0E9TFR1"/>
<accession>A0A0E9TFR1</accession>
<reference evidence="1" key="1">
    <citation type="submission" date="2014-11" db="EMBL/GenBank/DDBJ databases">
        <authorList>
            <person name="Amaro Gonzalez C."/>
        </authorList>
    </citation>
    <scope>NUCLEOTIDE SEQUENCE</scope>
</reference>